<proteinExistence type="predicted"/>
<evidence type="ECO:0000313" key="3">
    <source>
        <dbReference type="Proteomes" id="UP000019335"/>
    </source>
</evidence>
<dbReference type="Proteomes" id="UP000019335">
    <property type="component" value="Unassembled WGS sequence"/>
</dbReference>
<comment type="caution">
    <text evidence="2">The sequence shown here is derived from an EMBL/GenBank/DDBJ whole genome shotgun (WGS) entry which is preliminary data.</text>
</comment>
<dbReference type="AlphaFoldDB" id="W7TGV1"/>
<dbReference type="EMBL" id="AZIL01002098">
    <property type="protein sequence ID" value="EWM22753.1"/>
    <property type="molecule type" value="Genomic_DNA"/>
</dbReference>
<feature type="region of interest" description="Disordered" evidence="1">
    <location>
        <begin position="155"/>
        <end position="183"/>
    </location>
</feature>
<gene>
    <name evidence="2" type="ORF">Naga_100143g10</name>
</gene>
<organism evidence="2 3">
    <name type="scientific">Nannochloropsis gaditana</name>
    <dbReference type="NCBI Taxonomy" id="72520"/>
    <lineage>
        <taxon>Eukaryota</taxon>
        <taxon>Sar</taxon>
        <taxon>Stramenopiles</taxon>
        <taxon>Ochrophyta</taxon>
        <taxon>Eustigmatophyceae</taxon>
        <taxon>Eustigmatales</taxon>
        <taxon>Monodopsidaceae</taxon>
        <taxon>Nannochloropsis</taxon>
    </lineage>
</organism>
<feature type="compositionally biased region" description="Basic residues" evidence="1">
    <location>
        <begin position="162"/>
        <end position="183"/>
    </location>
</feature>
<accession>W7TGV1</accession>
<protein>
    <submittedName>
        <fullName evidence="2">Uncharacterized protein</fullName>
    </submittedName>
</protein>
<keyword evidence="3" id="KW-1185">Reference proteome</keyword>
<evidence type="ECO:0000256" key="1">
    <source>
        <dbReference type="SAM" id="MobiDB-lite"/>
    </source>
</evidence>
<reference evidence="2 3" key="1">
    <citation type="journal article" date="2014" name="Mol. Plant">
        <title>Chromosome Scale Genome Assembly and Transcriptome Profiling of Nannochloropsis gaditana in Nitrogen Depletion.</title>
        <authorList>
            <person name="Corteggiani Carpinelli E."/>
            <person name="Telatin A."/>
            <person name="Vitulo N."/>
            <person name="Forcato C."/>
            <person name="D'Angelo M."/>
            <person name="Schiavon R."/>
            <person name="Vezzi A."/>
            <person name="Giacometti G.M."/>
            <person name="Morosinotto T."/>
            <person name="Valle G."/>
        </authorList>
    </citation>
    <scope>NUCLEOTIDE SEQUENCE [LARGE SCALE GENOMIC DNA]</scope>
    <source>
        <strain evidence="2 3">B-31</strain>
    </source>
</reference>
<sequence>MGKKTWRRGWMRAGLRGRRVIGRTVGRYWRERKRKKKEGRGESREEEKSYIVENAGVLSRWKTGFRITNQRGMCAICGAVLLKSKCCLVKGFMGTKTRKKDLYMSDRTRRFFFSCLELTPLSTLGPHYRRRRTSTWDKRRRRRRTATVCEKLSKKRGETRATRKGRMTKKMRTVQRFKKRAPS</sequence>
<evidence type="ECO:0000313" key="2">
    <source>
        <dbReference type="EMBL" id="EWM22753.1"/>
    </source>
</evidence>
<name>W7TGV1_9STRA</name>